<dbReference type="Proteomes" id="UP000293719">
    <property type="component" value="Chromosome"/>
</dbReference>
<protein>
    <submittedName>
        <fullName evidence="6">Alpha/beta fold hydrolase</fullName>
    </submittedName>
</protein>
<evidence type="ECO:0000259" key="5">
    <source>
        <dbReference type="Pfam" id="PF12697"/>
    </source>
</evidence>
<evidence type="ECO:0000256" key="3">
    <source>
        <dbReference type="ARBA" id="ARBA00023098"/>
    </source>
</evidence>
<dbReference type="GeneID" id="90768982"/>
<gene>
    <name evidence="6" type="ORF">E0E05_16890</name>
</gene>
<dbReference type="RefSeq" id="WP_131617755.1">
    <property type="nucleotide sequence ID" value="NZ_CP036532.1"/>
</dbReference>
<reference evidence="6 7" key="1">
    <citation type="journal article" date="2017" name="Int. J. Syst. Evol. Microbiol.">
        <title>Roseitalea porphyridii gen. nov., sp. nov., isolated from a red alga, and reclassification of Hoeflea suaedae Chung et al. 2013 as Pseudohoeflea suaedae gen. nov., comb. nov.</title>
        <authorList>
            <person name="Hyeon J.W."/>
            <person name="Jeong S.E."/>
            <person name="Baek K."/>
            <person name="Jeon C.O."/>
        </authorList>
    </citation>
    <scope>NUCLEOTIDE SEQUENCE [LARGE SCALE GENOMIC DNA]</scope>
    <source>
        <strain evidence="6 7">MA7-20</strain>
    </source>
</reference>
<sequence length="352" mass="36329">MHFRTNALAAIAAAITMLFAFPATAGDQAAGVARIAAPAPERGTDLDVTVWYPASSGGETLTIGETLFFKGTPAIRDAPVAAGRFPLVVLSHGAGLGGRAEAASWLAAPLAEAGFIVVAPTHPGNTGPDRSAEETMKLWLRPADLSAAIDAIVQDTTFADHIDAGSIGALGLSMGGGSALSVVGARLHPERFAAYCDSADRNASLCDWVRMSGVDLHAFDKSLVGRDNRDDRVRFAMAIDPVPADIFAPETFSGISVPVALVNLGTKSGIPETARASAMADAIAGARYTVIEDAGHFSMFGECKPVAAGTALEMGIEDPICDDGGGRSRAAIHAELIDMITAAFERALAREG</sequence>
<keyword evidence="4" id="KW-0732">Signal</keyword>
<evidence type="ECO:0000313" key="7">
    <source>
        <dbReference type="Proteomes" id="UP000293719"/>
    </source>
</evidence>
<dbReference type="PANTHER" id="PTHR10272">
    <property type="entry name" value="PLATELET-ACTIVATING FACTOR ACETYLHYDROLASE"/>
    <property type="match status" value="1"/>
</dbReference>
<evidence type="ECO:0000256" key="2">
    <source>
        <dbReference type="ARBA" id="ARBA00022963"/>
    </source>
</evidence>
<evidence type="ECO:0000256" key="4">
    <source>
        <dbReference type="SAM" id="SignalP"/>
    </source>
</evidence>
<keyword evidence="3" id="KW-0443">Lipid metabolism</keyword>
<name>A0A4P6V3U4_9HYPH</name>
<evidence type="ECO:0000256" key="1">
    <source>
        <dbReference type="ARBA" id="ARBA00022801"/>
    </source>
</evidence>
<dbReference type="EMBL" id="CP036532">
    <property type="protein sequence ID" value="QBK32111.1"/>
    <property type="molecule type" value="Genomic_DNA"/>
</dbReference>
<keyword evidence="1 6" id="KW-0378">Hydrolase</keyword>
<dbReference type="PIRSF" id="PIRSF031982">
    <property type="entry name" value="UCP031982_abhydr"/>
    <property type="match status" value="1"/>
</dbReference>
<dbReference type="OrthoDB" id="9814760at2"/>
<dbReference type="InterPro" id="IPR000073">
    <property type="entry name" value="AB_hydrolase_1"/>
</dbReference>
<feature type="chain" id="PRO_5020395215" evidence="4">
    <location>
        <begin position="26"/>
        <end position="352"/>
    </location>
</feature>
<dbReference type="AlphaFoldDB" id="A0A4P6V3U4"/>
<organism evidence="6 7">
    <name type="scientific">Roseitalea porphyridii</name>
    <dbReference type="NCBI Taxonomy" id="1852022"/>
    <lineage>
        <taxon>Bacteria</taxon>
        <taxon>Pseudomonadati</taxon>
        <taxon>Pseudomonadota</taxon>
        <taxon>Alphaproteobacteria</taxon>
        <taxon>Hyphomicrobiales</taxon>
        <taxon>Ahrensiaceae</taxon>
        <taxon>Roseitalea</taxon>
    </lineage>
</organism>
<feature type="signal peptide" evidence="4">
    <location>
        <begin position="1"/>
        <end position="25"/>
    </location>
</feature>
<dbReference type="GO" id="GO:0016042">
    <property type="term" value="P:lipid catabolic process"/>
    <property type="evidence" value="ECO:0007669"/>
    <property type="project" value="UniProtKB-KW"/>
</dbReference>
<dbReference type="InterPro" id="IPR016986">
    <property type="entry name" value="UCP031982_abhydr"/>
</dbReference>
<keyword evidence="2" id="KW-0442">Lipid degradation</keyword>
<dbReference type="Gene3D" id="3.40.50.1820">
    <property type="entry name" value="alpha/beta hydrolase"/>
    <property type="match status" value="1"/>
</dbReference>
<accession>A0A4P6V3U4</accession>
<proteinExistence type="predicted"/>
<dbReference type="SUPFAM" id="SSF53474">
    <property type="entry name" value="alpha/beta-Hydrolases"/>
    <property type="match status" value="1"/>
</dbReference>
<dbReference type="GO" id="GO:0003847">
    <property type="term" value="F:1-alkyl-2-acetylglycerophosphocholine esterase activity"/>
    <property type="evidence" value="ECO:0007669"/>
    <property type="project" value="TreeGrafter"/>
</dbReference>
<dbReference type="InterPro" id="IPR029058">
    <property type="entry name" value="AB_hydrolase_fold"/>
</dbReference>
<keyword evidence="7" id="KW-1185">Reference proteome</keyword>
<dbReference type="KEGG" id="rpod:E0E05_16890"/>
<evidence type="ECO:0000313" key="6">
    <source>
        <dbReference type="EMBL" id="QBK32111.1"/>
    </source>
</evidence>
<dbReference type="Pfam" id="PF12697">
    <property type="entry name" value="Abhydrolase_6"/>
    <property type="match status" value="1"/>
</dbReference>
<dbReference type="PANTHER" id="PTHR10272:SF0">
    <property type="entry name" value="PLATELET-ACTIVATING FACTOR ACETYLHYDROLASE"/>
    <property type="match status" value="1"/>
</dbReference>
<feature type="domain" description="AB hydrolase-1" evidence="5">
    <location>
        <begin position="88"/>
        <end position="300"/>
    </location>
</feature>